<dbReference type="InterPro" id="IPR036397">
    <property type="entry name" value="RNaseH_sf"/>
</dbReference>
<dbReference type="EMBL" id="DF842193">
    <property type="protein sequence ID" value="GAT46270.1"/>
    <property type="molecule type" value="Genomic_DNA"/>
</dbReference>
<organism evidence="3 4">
    <name type="scientific">Mycena chlorophos</name>
    <name type="common">Agaric fungus</name>
    <name type="synonym">Agaricus chlorophos</name>
    <dbReference type="NCBI Taxonomy" id="658473"/>
    <lineage>
        <taxon>Eukaryota</taxon>
        <taxon>Fungi</taxon>
        <taxon>Dikarya</taxon>
        <taxon>Basidiomycota</taxon>
        <taxon>Agaricomycotina</taxon>
        <taxon>Agaricomycetes</taxon>
        <taxon>Agaricomycetidae</taxon>
        <taxon>Agaricales</taxon>
        <taxon>Marasmiineae</taxon>
        <taxon>Mycenaceae</taxon>
        <taxon>Mycena</taxon>
    </lineage>
</organism>
<evidence type="ECO:0000313" key="4">
    <source>
        <dbReference type="Proteomes" id="UP000815677"/>
    </source>
</evidence>
<dbReference type="Proteomes" id="UP000815677">
    <property type="component" value="Unassembled WGS sequence"/>
</dbReference>
<reference evidence="3" key="1">
    <citation type="submission" date="2014-09" db="EMBL/GenBank/DDBJ databases">
        <title>Genome sequence of the luminous mushroom Mycena chlorophos for searching fungal bioluminescence genes.</title>
        <authorList>
            <person name="Tanaka Y."/>
            <person name="Kasuga D."/>
            <person name="Oba Y."/>
            <person name="Hase S."/>
            <person name="Sato K."/>
            <person name="Oba Y."/>
            <person name="Sakakibara Y."/>
        </authorList>
    </citation>
    <scope>NUCLEOTIDE SEQUENCE</scope>
</reference>
<feature type="compositionally biased region" description="Acidic residues" evidence="1">
    <location>
        <begin position="177"/>
        <end position="190"/>
    </location>
</feature>
<accession>A0ABQ0L565</accession>
<feature type="region of interest" description="Disordered" evidence="1">
    <location>
        <begin position="161"/>
        <end position="190"/>
    </location>
</feature>
<evidence type="ECO:0000259" key="2">
    <source>
        <dbReference type="Pfam" id="PF13358"/>
    </source>
</evidence>
<protein>
    <recommendedName>
        <fullName evidence="2">Tc1-like transposase DDE domain-containing protein</fullName>
    </recommendedName>
</protein>
<feature type="domain" description="Tc1-like transposase DDE" evidence="2">
    <location>
        <begin position="212"/>
        <end position="251"/>
    </location>
</feature>
<name>A0ABQ0L565_MYCCL</name>
<proteinExistence type="predicted"/>
<dbReference type="InterPro" id="IPR038717">
    <property type="entry name" value="Tc1-like_DDE_dom"/>
</dbReference>
<evidence type="ECO:0000256" key="1">
    <source>
        <dbReference type="SAM" id="MobiDB-lite"/>
    </source>
</evidence>
<sequence>MKKLPPDQQLEVVNSRVTIMPSSKAGGDNYWNTEQMIAQLRNAIKIANFVFPNTVVHWVFDNSSCHDSMPEDALCVTKMNVGAGGKQPKMRDTVIPANNPFGHGGKPQSLCFPDHLPDDHPHKKDEGQPKGMKIILAERGYTAASLGKRLIGDCGQCKARRARKVQPDPNEKHNSDDESAESEGEDESSEPVDCCMRRILSLQDDFAKQKCLLQMVVEEAGHICHFLPKFHPELNAIEYYWGWVKRYFRERTNGNSSHARKLLDEALDACPLPTIRRFFRRARRYLSVYELGATGINAEYAVKKYKSHRGVSQKDLDAAVEEREAKAAALRRL</sequence>
<feature type="compositionally biased region" description="Basic and acidic residues" evidence="1">
    <location>
        <begin position="165"/>
        <end position="176"/>
    </location>
</feature>
<keyword evidence="4" id="KW-1185">Reference proteome</keyword>
<gene>
    <name evidence="3" type="ORF">MCHLO_03806</name>
</gene>
<dbReference type="PANTHER" id="PTHR35871">
    <property type="entry name" value="EXPRESSED PROTEIN"/>
    <property type="match status" value="1"/>
</dbReference>
<dbReference type="PANTHER" id="PTHR35871:SF1">
    <property type="entry name" value="CXC1-LIKE CYSTEINE CLUSTER ASSOCIATED WITH KDZ TRANSPOSASES DOMAIN-CONTAINING PROTEIN"/>
    <property type="match status" value="1"/>
</dbReference>
<evidence type="ECO:0000313" key="3">
    <source>
        <dbReference type="EMBL" id="GAT46270.1"/>
    </source>
</evidence>
<dbReference type="Gene3D" id="3.30.420.10">
    <property type="entry name" value="Ribonuclease H-like superfamily/Ribonuclease H"/>
    <property type="match status" value="1"/>
</dbReference>
<dbReference type="Pfam" id="PF13358">
    <property type="entry name" value="DDE_3"/>
    <property type="match status" value="1"/>
</dbReference>